<dbReference type="RefSeq" id="WP_378164284.1">
    <property type="nucleotide sequence ID" value="NZ_JBHSBU010000001.1"/>
</dbReference>
<dbReference type="SUPFAM" id="SSF56524">
    <property type="entry name" value="Oxidoreductase molybdopterin-binding domain"/>
    <property type="match status" value="1"/>
</dbReference>
<feature type="binding site" evidence="5">
    <location>
        <position position="166"/>
    </location>
    <ligand>
        <name>Mo-molybdopterin</name>
        <dbReference type="ChEBI" id="CHEBI:71302"/>
    </ligand>
</feature>
<feature type="binding site" evidence="5">
    <location>
        <position position="73"/>
    </location>
    <ligand>
        <name>Mo-molybdopterin</name>
        <dbReference type="ChEBI" id="CHEBI:71302"/>
    </ligand>
</feature>
<evidence type="ECO:0000256" key="3">
    <source>
        <dbReference type="ARBA" id="ARBA00022729"/>
    </source>
</evidence>
<comment type="similarity">
    <text evidence="5">Belongs to the MsrP family.</text>
</comment>
<dbReference type="Pfam" id="PF00174">
    <property type="entry name" value="Oxidored_molyb"/>
    <property type="match status" value="1"/>
</dbReference>
<comment type="cofactor">
    <cofactor evidence="5">
        <name>Mo-molybdopterin</name>
        <dbReference type="ChEBI" id="CHEBI:71302"/>
    </cofactor>
    <text evidence="5">Binds 1 Mo-molybdopterin (Mo-MPT) cofactor per subunit.</text>
</comment>
<keyword evidence="8" id="KW-1185">Reference proteome</keyword>
<keyword evidence="1 5" id="KW-0500">Molybdenum</keyword>
<feature type="binding site" evidence="5">
    <location>
        <begin position="76"/>
        <end position="77"/>
    </location>
    <ligand>
        <name>Mo-molybdopterin</name>
        <dbReference type="ChEBI" id="CHEBI:71302"/>
    </ligand>
</feature>
<comment type="subunit">
    <text evidence="5">Heterodimer of a catalytic subunit (MsrP) and a heme-binding subunit (MsrQ).</text>
</comment>
<feature type="binding site" evidence="5">
    <location>
        <position position="131"/>
    </location>
    <ligand>
        <name>Mo-molybdopterin</name>
        <dbReference type="ChEBI" id="CHEBI:71302"/>
    </ligand>
    <ligandPart>
        <name>Mo</name>
        <dbReference type="ChEBI" id="CHEBI:28685"/>
    </ligandPart>
</feature>
<dbReference type="Proteomes" id="UP001595791">
    <property type="component" value="Unassembled WGS sequence"/>
</dbReference>
<feature type="binding site" evidence="5">
    <location>
        <position position="219"/>
    </location>
    <ligand>
        <name>Mo-molybdopterin</name>
        <dbReference type="ChEBI" id="CHEBI:71302"/>
    </ligand>
</feature>
<dbReference type="EMBL" id="JBHSBU010000001">
    <property type="protein sequence ID" value="MFC4159967.1"/>
    <property type="molecule type" value="Genomic_DNA"/>
</dbReference>
<dbReference type="PANTHER" id="PTHR43032:SF3">
    <property type="entry name" value="PROTEIN-METHIONINE-SULFOXIDE REDUCTASE CATALYTIC SUBUNIT MSRP"/>
    <property type="match status" value="1"/>
</dbReference>
<dbReference type="PROSITE" id="PS51318">
    <property type="entry name" value="TAT"/>
    <property type="match status" value="1"/>
</dbReference>
<dbReference type="HAMAP" id="MF_01206">
    <property type="entry name" value="MsrP"/>
    <property type="match status" value="1"/>
</dbReference>
<dbReference type="InterPro" id="IPR000572">
    <property type="entry name" value="OxRdtase_Mopterin-bd_dom"/>
</dbReference>
<evidence type="ECO:0000313" key="7">
    <source>
        <dbReference type="EMBL" id="MFC4159967.1"/>
    </source>
</evidence>
<dbReference type="PANTHER" id="PTHR43032">
    <property type="entry name" value="PROTEIN-METHIONINE-SULFOXIDE REDUCTASE"/>
    <property type="match status" value="1"/>
</dbReference>
<dbReference type="NCBIfam" id="NF003767">
    <property type="entry name" value="PRK05363.1"/>
    <property type="match status" value="1"/>
</dbReference>
<evidence type="ECO:0000256" key="1">
    <source>
        <dbReference type="ARBA" id="ARBA00022505"/>
    </source>
</evidence>
<gene>
    <name evidence="5 7" type="primary">msrP</name>
    <name evidence="7" type="ORF">ACFOW7_11480</name>
</gene>
<name>A0ABV8MSH5_9NEIS</name>
<evidence type="ECO:0000256" key="5">
    <source>
        <dbReference type="HAMAP-Rule" id="MF_01206"/>
    </source>
</evidence>
<dbReference type="GO" id="GO:0016491">
    <property type="term" value="F:oxidoreductase activity"/>
    <property type="evidence" value="ECO:0007669"/>
    <property type="project" value="UniProtKB-KW"/>
</dbReference>
<keyword evidence="3 5" id="KW-0732">Signal</keyword>
<comment type="caution">
    <text evidence="7">The sequence shown here is derived from an EMBL/GenBank/DDBJ whole genome shotgun (WGS) entry which is preliminary data.</text>
</comment>
<organism evidence="7 8">
    <name type="scientific">Chitinimonas lacunae</name>
    <dbReference type="NCBI Taxonomy" id="1963018"/>
    <lineage>
        <taxon>Bacteria</taxon>
        <taxon>Pseudomonadati</taxon>
        <taxon>Pseudomonadota</taxon>
        <taxon>Betaproteobacteria</taxon>
        <taxon>Neisseriales</taxon>
        <taxon>Chitinibacteraceae</taxon>
        <taxon>Chitinimonas</taxon>
    </lineage>
</organism>
<comment type="catalytic activity">
    <reaction evidence="5">
        <text>L-methionyl-[protein] + a quinone + H2O = L-methionyl-(S)-S-oxide-[protein] + a quinol</text>
        <dbReference type="Rhea" id="RHEA:51292"/>
        <dbReference type="Rhea" id="RHEA-COMP:12313"/>
        <dbReference type="Rhea" id="RHEA-COMP:12315"/>
        <dbReference type="ChEBI" id="CHEBI:15377"/>
        <dbReference type="ChEBI" id="CHEBI:16044"/>
        <dbReference type="ChEBI" id="CHEBI:24646"/>
        <dbReference type="ChEBI" id="CHEBI:44120"/>
        <dbReference type="ChEBI" id="CHEBI:132124"/>
    </reaction>
</comment>
<comment type="PTM">
    <text evidence="5">Predicted to be exported by the Tat system. The position of the signal peptide cleavage has not been experimentally proven.</text>
</comment>
<dbReference type="Gene3D" id="3.90.420.10">
    <property type="entry name" value="Oxidoreductase, molybdopterin-binding domain"/>
    <property type="match status" value="1"/>
</dbReference>
<protein>
    <recommendedName>
        <fullName evidence="5">Protein-methionine-sulfoxide reductase catalytic subunit MsrP</fullName>
        <ecNumber evidence="5">1.8.5.-</ecNumber>
    </recommendedName>
</protein>
<accession>A0ABV8MSH5</accession>
<reference evidence="8" key="1">
    <citation type="journal article" date="2019" name="Int. J. Syst. Evol. Microbiol.">
        <title>The Global Catalogue of Microorganisms (GCM) 10K type strain sequencing project: providing services to taxonomists for standard genome sequencing and annotation.</title>
        <authorList>
            <consortium name="The Broad Institute Genomics Platform"/>
            <consortium name="The Broad Institute Genome Sequencing Center for Infectious Disease"/>
            <person name="Wu L."/>
            <person name="Ma J."/>
        </authorList>
    </citation>
    <scope>NUCLEOTIDE SEQUENCE [LARGE SCALE GENOMIC DNA]</scope>
    <source>
        <strain evidence="8">LMG 29894</strain>
    </source>
</reference>
<dbReference type="InterPro" id="IPR006311">
    <property type="entry name" value="TAT_signal"/>
</dbReference>
<feature type="binding site" evidence="5">
    <location>
        <position position="214"/>
    </location>
    <ligand>
        <name>Mo-molybdopterin</name>
        <dbReference type="ChEBI" id="CHEBI:71302"/>
    </ligand>
</feature>
<evidence type="ECO:0000259" key="6">
    <source>
        <dbReference type="Pfam" id="PF00174"/>
    </source>
</evidence>
<dbReference type="InterPro" id="IPR036374">
    <property type="entry name" value="OxRdtase_Mopterin-bd_sf"/>
</dbReference>
<keyword evidence="2 5" id="KW-0479">Metal-binding</keyword>
<evidence type="ECO:0000256" key="2">
    <source>
        <dbReference type="ARBA" id="ARBA00022723"/>
    </source>
</evidence>
<feature type="binding site" evidence="5">
    <location>
        <begin position="230"/>
        <end position="232"/>
    </location>
    <ligand>
        <name>Mo-molybdopterin</name>
        <dbReference type="ChEBI" id="CHEBI:71302"/>
    </ligand>
</feature>
<evidence type="ECO:0000256" key="4">
    <source>
        <dbReference type="ARBA" id="ARBA00023002"/>
    </source>
</evidence>
<feature type="domain" description="Oxidoreductase molybdopterin-binding" evidence="6">
    <location>
        <begin position="92"/>
        <end position="248"/>
    </location>
</feature>
<dbReference type="InterPro" id="IPR022867">
    <property type="entry name" value="MsrP"/>
</dbReference>
<sequence length="310" mass="35582">MSRYRPPSIAPSEITPESVYLNRRQWLNGALAVSAGLLLPGTPAFAAALPTFYKSRYSSDEKKNSFEEITSYNNFYEFGTDKDDPARHAHRLKTDPWSIEVSGAVVRPRRFDLDQLYKLAPLEERIYRLRCVEGWSMVIPWVGLPLAALLKQVEPTTKARYVEFTTLHDPQQMPGQRSPVLDWPYVEGLRLDEALHPLTILAVGLYGRPLPKQNGAPVRLVVPWKYGFKSIKSIVRIRLVETQPLTTWVRSAPQEYGFYSNVNPEVDHPRWSQAKERRIGEFLKRPTLPFNGYASEVAGLYRGMDLRKFF</sequence>
<comment type="function">
    <text evidence="5">Part of the MsrPQ system that repairs oxidized periplasmic proteins containing methionine sulfoxide residues (Met-O), using respiratory chain electrons. Thus protects these proteins from oxidative-stress damage caused by reactive species of oxygen and chlorine generated by the host defense mechanisms. MsrPQ is essential for the maintenance of envelope integrity under bleach stress, rescuing a wide series of structurally unrelated periplasmic proteins from methionine oxidation. The catalytic subunit MsrP is non-stereospecific, being able to reduce both (R-) and (S-) diastereoisomers of methionine sulfoxide.</text>
</comment>
<proteinExistence type="inferred from homology"/>
<comment type="catalytic activity">
    <reaction evidence="5">
        <text>L-methionyl-[protein] + a quinone + H2O = L-methionyl-(R)-S-oxide-[protein] + a quinol</text>
        <dbReference type="Rhea" id="RHEA:51296"/>
        <dbReference type="Rhea" id="RHEA-COMP:12313"/>
        <dbReference type="Rhea" id="RHEA-COMP:12314"/>
        <dbReference type="ChEBI" id="CHEBI:15377"/>
        <dbReference type="ChEBI" id="CHEBI:16044"/>
        <dbReference type="ChEBI" id="CHEBI:24646"/>
        <dbReference type="ChEBI" id="CHEBI:45764"/>
        <dbReference type="ChEBI" id="CHEBI:132124"/>
    </reaction>
</comment>
<keyword evidence="4 5" id="KW-0560">Oxidoreductase</keyword>
<evidence type="ECO:0000313" key="8">
    <source>
        <dbReference type="Proteomes" id="UP001595791"/>
    </source>
</evidence>
<dbReference type="EC" id="1.8.5.-" evidence="5"/>